<evidence type="ECO:0000259" key="1">
    <source>
        <dbReference type="Pfam" id="PF24764"/>
    </source>
</evidence>
<dbReference type="PANTHER" id="PTHR46791:SF11">
    <property type="entry name" value="INTEGRASE CATALYTIC DOMAIN-CONTAINING PROTEIN"/>
    <property type="match status" value="1"/>
</dbReference>
<dbReference type="PANTHER" id="PTHR46791">
    <property type="entry name" value="EXPRESSED PROTEIN"/>
    <property type="match status" value="1"/>
</dbReference>
<accession>A0A8C0YSJ3</accession>
<evidence type="ECO:0000313" key="2">
    <source>
        <dbReference type="Ensembl" id="ENSCCRP00000013551.2"/>
    </source>
</evidence>
<dbReference type="AlphaFoldDB" id="A0A8C0YSJ3"/>
<dbReference type="Ensembl" id="ENSCCRT00000014819.2">
    <property type="protein sequence ID" value="ENSCCRP00000013551.2"/>
    <property type="gene ID" value="ENSCCRG00000007808.2"/>
</dbReference>
<name>A0A8C0YSJ3_CYPCA</name>
<sequence>MSATFGRAPAPAPAPAPVEKRYQSLQSLSAELGQAAADTHCDYFYFRLECIVHVLSRFVLYGPQQHEEEIFSLLSGALHELHIFSLPVQNFESFSFLNEEQLKYLLDEHFTVKEIAAMYSESQRTIRNRMTQYHLSVRQTYSDITGEDFMDFIASSPNTGQKMVMGHLKTRIIRLLYLPARTYSNMQVWLENICSWGIDGFSVLIGDLMVVVSDFTKGLAVHNQCIERLWCDLWCTVIRINYVACQDLEDIGALDPNNDVHITCLHFVMLPRLNWHLKVFTDTWDRNPIFRGLQVSSAAVGGRATWFITTAS</sequence>
<reference evidence="2" key="1">
    <citation type="submission" date="2025-08" db="UniProtKB">
        <authorList>
            <consortium name="Ensembl"/>
        </authorList>
    </citation>
    <scope>IDENTIFICATION</scope>
</reference>
<proteinExistence type="predicted"/>
<keyword evidence="3" id="KW-1185">Reference proteome</keyword>
<dbReference type="Pfam" id="PF24764">
    <property type="entry name" value="rva_4"/>
    <property type="match status" value="1"/>
</dbReference>
<feature type="domain" description="Integrase core" evidence="1">
    <location>
        <begin position="214"/>
        <end position="288"/>
    </location>
</feature>
<reference evidence="2" key="2">
    <citation type="submission" date="2025-09" db="UniProtKB">
        <authorList>
            <consortium name="Ensembl"/>
        </authorList>
    </citation>
    <scope>IDENTIFICATION</scope>
</reference>
<dbReference type="Proteomes" id="UP001108240">
    <property type="component" value="Unplaced"/>
</dbReference>
<protein>
    <recommendedName>
        <fullName evidence="1">Integrase core domain-containing protein</fullName>
    </recommendedName>
</protein>
<organism evidence="2 3">
    <name type="scientific">Cyprinus carpio carpio</name>
    <dbReference type="NCBI Taxonomy" id="630221"/>
    <lineage>
        <taxon>Eukaryota</taxon>
        <taxon>Metazoa</taxon>
        <taxon>Chordata</taxon>
        <taxon>Craniata</taxon>
        <taxon>Vertebrata</taxon>
        <taxon>Euteleostomi</taxon>
        <taxon>Actinopterygii</taxon>
        <taxon>Neopterygii</taxon>
        <taxon>Teleostei</taxon>
        <taxon>Ostariophysi</taxon>
        <taxon>Cypriniformes</taxon>
        <taxon>Cyprinidae</taxon>
        <taxon>Cyprininae</taxon>
        <taxon>Cyprinus</taxon>
    </lineage>
</organism>
<dbReference type="InterPro" id="IPR058913">
    <property type="entry name" value="Integrase_dom_put"/>
</dbReference>
<evidence type="ECO:0000313" key="3">
    <source>
        <dbReference type="Proteomes" id="UP001108240"/>
    </source>
</evidence>